<evidence type="ECO:0000256" key="3">
    <source>
        <dbReference type="ARBA" id="ARBA00022692"/>
    </source>
</evidence>
<evidence type="ECO:0000256" key="6">
    <source>
        <dbReference type="RuleBase" id="RU004057"/>
    </source>
</evidence>
<evidence type="ECO:0000256" key="9">
    <source>
        <dbReference type="SAM" id="SignalP"/>
    </source>
</evidence>
<keyword evidence="3 8" id="KW-0812">Transmembrane</keyword>
<dbReference type="EMBL" id="BAABRO010000028">
    <property type="protein sequence ID" value="GAA5510816.1"/>
    <property type="molecule type" value="Genomic_DNA"/>
</dbReference>
<protein>
    <submittedName>
        <fullName evidence="11">Tol-Pal system protein TolQ</fullName>
    </submittedName>
</protein>
<organism evidence="11 12">
    <name type="scientific">Novipirellula caenicola</name>
    <dbReference type="NCBI Taxonomy" id="1536901"/>
    <lineage>
        <taxon>Bacteria</taxon>
        <taxon>Pseudomonadati</taxon>
        <taxon>Planctomycetota</taxon>
        <taxon>Planctomycetia</taxon>
        <taxon>Pirellulales</taxon>
        <taxon>Pirellulaceae</taxon>
        <taxon>Novipirellula</taxon>
    </lineage>
</organism>
<dbReference type="InterPro" id="IPR002898">
    <property type="entry name" value="MotA_ExbB_proton_chnl"/>
</dbReference>
<comment type="caution">
    <text evidence="11">The sequence shown here is derived from an EMBL/GenBank/DDBJ whole genome shotgun (WGS) entry which is preliminary data.</text>
</comment>
<proteinExistence type="inferred from homology"/>
<feature type="transmembrane region" description="Helical" evidence="8">
    <location>
        <begin position="236"/>
        <end position="262"/>
    </location>
</feature>
<evidence type="ECO:0000256" key="2">
    <source>
        <dbReference type="ARBA" id="ARBA00022475"/>
    </source>
</evidence>
<feature type="domain" description="MotA/TolQ/ExbB proton channel" evidence="10">
    <location>
        <begin position="154"/>
        <end position="272"/>
    </location>
</feature>
<feature type="signal peptide" evidence="9">
    <location>
        <begin position="1"/>
        <end position="41"/>
    </location>
</feature>
<keyword evidence="6" id="KW-0653">Protein transport</keyword>
<dbReference type="Pfam" id="PF01618">
    <property type="entry name" value="MotA_ExbB"/>
    <property type="match status" value="1"/>
</dbReference>
<gene>
    <name evidence="11" type="primary">tolQ_4</name>
    <name evidence="11" type="ORF">Rcae01_06326</name>
</gene>
<name>A0ABP9W1D8_9BACT</name>
<keyword evidence="4 8" id="KW-1133">Transmembrane helix</keyword>
<evidence type="ECO:0000313" key="11">
    <source>
        <dbReference type="EMBL" id="GAA5510816.1"/>
    </source>
</evidence>
<feature type="chain" id="PRO_5046179340" evidence="9">
    <location>
        <begin position="42"/>
        <end position="294"/>
    </location>
</feature>
<dbReference type="PANTHER" id="PTHR30625">
    <property type="entry name" value="PROTEIN TOLQ"/>
    <property type="match status" value="1"/>
</dbReference>
<evidence type="ECO:0000256" key="4">
    <source>
        <dbReference type="ARBA" id="ARBA00022989"/>
    </source>
</evidence>
<feature type="transmembrane region" description="Helical" evidence="8">
    <location>
        <begin position="95"/>
        <end position="118"/>
    </location>
</feature>
<keyword evidence="12" id="KW-1185">Reference proteome</keyword>
<feature type="transmembrane region" description="Helical" evidence="8">
    <location>
        <begin position="195"/>
        <end position="216"/>
    </location>
</feature>
<dbReference type="Proteomes" id="UP001416858">
    <property type="component" value="Unassembled WGS sequence"/>
</dbReference>
<comment type="similarity">
    <text evidence="6">Belongs to the exbB/tolQ family.</text>
</comment>
<evidence type="ECO:0000259" key="10">
    <source>
        <dbReference type="Pfam" id="PF01618"/>
    </source>
</evidence>
<feature type="region of interest" description="Disordered" evidence="7">
    <location>
        <begin position="51"/>
        <end position="77"/>
    </location>
</feature>
<keyword evidence="2" id="KW-1003">Cell membrane</keyword>
<keyword evidence="9" id="KW-0732">Signal</keyword>
<dbReference type="PANTHER" id="PTHR30625:SF17">
    <property type="entry name" value="TOLQ-RELATED"/>
    <property type="match status" value="1"/>
</dbReference>
<sequence length="294" mass="31156">MFAACGSLLHPARLSTPSMHTFRSVGLVILASLFLVTPALAQDDAAAEFGDPEPAAAAPADVPADAGADNAGAEPTAKKSSDQNLLAWTIEALGLTYSFVFLVLSITLVSLFVMNVLAARRDTLCPHELVEGFEEKLNEKQFQEAYDMAKADESVLGQVLSAGLARLSRGYNKALEGMQEVGEEESMKLEHRLSYMALIGNLSPMIGLFGTVHGMIESFQVIALGGASPKPADLAAGISTALFTTLIGLAIAIPAIAAYNVLRNRVSRMLLEIGVTSENLMSRFEDVTPQGTKA</sequence>
<evidence type="ECO:0000256" key="1">
    <source>
        <dbReference type="ARBA" id="ARBA00004651"/>
    </source>
</evidence>
<reference evidence="11 12" key="1">
    <citation type="submission" date="2024-02" db="EMBL/GenBank/DDBJ databases">
        <title>Rhodopirellula caenicola NBRC 110016.</title>
        <authorList>
            <person name="Ichikawa N."/>
            <person name="Katano-Makiyama Y."/>
            <person name="Hidaka K."/>
        </authorList>
    </citation>
    <scope>NUCLEOTIDE SEQUENCE [LARGE SCALE GENOMIC DNA]</scope>
    <source>
        <strain evidence="11 12">NBRC 110016</strain>
    </source>
</reference>
<accession>A0ABP9W1D8</accession>
<keyword evidence="6" id="KW-0813">Transport</keyword>
<dbReference type="InterPro" id="IPR050790">
    <property type="entry name" value="ExbB/TolQ_transport"/>
</dbReference>
<feature type="compositionally biased region" description="Low complexity" evidence="7">
    <location>
        <begin position="51"/>
        <end position="75"/>
    </location>
</feature>
<evidence type="ECO:0000256" key="5">
    <source>
        <dbReference type="ARBA" id="ARBA00023136"/>
    </source>
</evidence>
<evidence type="ECO:0000256" key="7">
    <source>
        <dbReference type="SAM" id="MobiDB-lite"/>
    </source>
</evidence>
<evidence type="ECO:0000313" key="12">
    <source>
        <dbReference type="Proteomes" id="UP001416858"/>
    </source>
</evidence>
<comment type="subcellular location">
    <subcellularLocation>
        <location evidence="1">Cell membrane</location>
        <topology evidence="1">Multi-pass membrane protein</topology>
    </subcellularLocation>
    <subcellularLocation>
        <location evidence="6">Membrane</location>
        <topology evidence="6">Multi-pass membrane protein</topology>
    </subcellularLocation>
</comment>
<evidence type="ECO:0000256" key="8">
    <source>
        <dbReference type="SAM" id="Phobius"/>
    </source>
</evidence>
<keyword evidence="5 8" id="KW-0472">Membrane</keyword>